<organism evidence="3 4">
    <name type="scientific">Gynuella sunshinyii YC6258</name>
    <dbReference type="NCBI Taxonomy" id="1445510"/>
    <lineage>
        <taxon>Bacteria</taxon>
        <taxon>Pseudomonadati</taxon>
        <taxon>Pseudomonadota</taxon>
        <taxon>Gammaproteobacteria</taxon>
        <taxon>Oceanospirillales</taxon>
        <taxon>Saccharospirillaceae</taxon>
        <taxon>Gynuella</taxon>
    </lineage>
</organism>
<feature type="transmembrane region" description="Helical" evidence="1">
    <location>
        <begin position="95"/>
        <end position="120"/>
    </location>
</feature>
<evidence type="ECO:0000313" key="3">
    <source>
        <dbReference type="EMBL" id="AJQ97878.1"/>
    </source>
</evidence>
<dbReference type="OrthoDB" id="7060663at2"/>
<name>A0A0C5VX34_9GAMM</name>
<dbReference type="KEGG" id="gsn:YC6258_05850"/>
<keyword evidence="4" id="KW-1185">Reference proteome</keyword>
<dbReference type="EMBL" id="CP007142">
    <property type="protein sequence ID" value="AJQ97878.1"/>
    <property type="molecule type" value="Genomic_DNA"/>
</dbReference>
<feature type="transmembrane region" description="Helical" evidence="1">
    <location>
        <begin position="67"/>
        <end position="89"/>
    </location>
</feature>
<evidence type="ECO:0000313" key="4">
    <source>
        <dbReference type="Proteomes" id="UP000032266"/>
    </source>
</evidence>
<sequence>MTDVYKAPSSNLEMQASGEDLQAFERFSAWGVFFLSIVTLGIYSMYWMFSRTKVLNRISDQGISSPVIWITLVAYIIIMVLSYGGAFLLPAEIAVAVQLFAVVAYFIFMLIWIFGFRAAIVSIARSHGQPDFRANGVLTFFFQALYMQYKINQFIDRK</sequence>
<dbReference type="AlphaFoldDB" id="A0A0C5VX34"/>
<feature type="domain" description="DUF4234" evidence="2">
    <location>
        <begin position="28"/>
        <end position="120"/>
    </location>
</feature>
<proteinExistence type="predicted"/>
<dbReference type="HOGENOM" id="CLU_1676999_0_0_6"/>
<dbReference type="RefSeq" id="WP_044619503.1">
    <property type="nucleotide sequence ID" value="NZ_CP007142.1"/>
</dbReference>
<reference evidence="3 4" key="1">
    <citation type="submission" date="2014-01" db="EMBL/GenBank/DDBJ databases">
        <title>Full genme sequencing of cellulolytic bacterium Gynuella sunshinyii YC6258T gen. nov., sp. nov.</title>
        <authorList>
            <person name="Khan H."/>
            <person name="Chung E.J."/>
            <person name="Chung Y.R."/>
        </authorList>
    </citation>
    <scope>NUCLEOTIDE SEQUENCE [LARGE SCALE GENOMIC DNA]</scope>
    <source>
        <strain evidence="3 4">YC6258</strain>
    </source>
</reference>
<protein>
    <recommendedName>
        <fullName evidence="2">DUF4234 domain-containing protein</fullName>
    </recommendedName>
</protein>
<accession>A0A0C5VX34</accession>
<evidence type="ECO:0000259" key="2">
    <source>
        <dbReference type="Pfam" id="PF14018"/>
    </source>
</evidence>
<dbReference type="Proteomes" id="UP000032266">
    <property type="component" value="Chromosome"/>
</dbReference>
<evidence type="ECO:0000256" key="1">
    <source>
        <dbReference type="SAM" id="Phobius"/>
    </source>
</evidence>
<feature type="transmembrane region" description="Helical" evidence="1">
    <location>
        <begin position="27"/>
        <end position="46"/>
    </location>
</feature>
<keyword evidence="1" id="KW-0812">Transmembrane</keyword>
<dbReference type="InterPro" id="IPR025328">
    <property type="entry name" value="DUF4234"/>
</dbReference>
<gene>
    <name evidence="3" type="ORF">YC6258_05850</name>
</gene>
<keyword evidence="1" id="KW-1133">Transmembrane helix</keyword>
<keyword evidence="1" id="KW-0472">Membrane</keyword>
<dbReference type="Pfam" id="PF14018">
    <property type="entry name" value="DUF4234"/>
    <property type="match status" value="1"/>
</dbReference>
<dbReference type="STRING" id="1445510.YC6258_05850"/>